<dbReference type="Pfam" id="PF04093">
    <property type="entry name" value="MreD"/>
    <property type="match status" value="1"/>
</dbReference>
<feature type="transmembrane region" description="Helical" evidence="8">
    <location>
        <begin position="117"/>
        <end position="135"/>
    </location>
</feature>
<evidence type="ECO:0000256" key="5">
    <source>
        <dbReference type="ARBA" id="ARBA00022960"/>
    </source>
</evidence>
<protein>
    <submittedName>
        <fullName evidence="9">Rod shape-determining protein MreD</fullName>
    </submittedName>
</protein>
<evidence type="ECO:0000313" key="10">
    <source>
        <dbReference type="Proteomes" id="UP000182360"/>
    </source>
</evidence>
<dbReference type="NCBIfam" id="TIGR03426">
    <property type="entry name" value="shape_MreD"/>
    <property type="match status" value="1"/>
</dbReference>
<evidence type="ECO:0000256" key="7">
    <source>
        <dbReference type="ARBA" id="ARBA00023136"/>
    </source>
</evidence>
<keyword evidence="3" id="KW-1003">Cell membrane</keyword>
<keyword evidence="10" id="KW-1185">Reference proteome</keyword>
<keyword evidence="5" id="KW-0133">Cell shape</keyword>
<proteinExistence type="inferred from homology"/>
<organism evidence="9 10">
    <name type="scientific">Treponema bryantii</name>
    <dbReference type="NCBI Taxonomy" id="163"/>
    <lineage>
        <taxon>Bacteria</taxon>
        <taxon>Pseudomonadati</taxon>
        <taxon>Spirochaetota</taxon>
        <taxon>Spirochaetia</taxon>
        <taxon>Spirochaetales</taxon>
        <taxon>Treponemataceae</taxon>
        <taxon>Treponema</taxon>
    </lineage>
</organism>
<keyword evidence="6 8" id="KW-1133">Transmembrane helix</keyword>
<dbReference type="RefSeq" id="WP_074640402.1">
    <property type="nucleotide sequence ID" value="NZ_AP025286.1"/>
</dbReference>
<keyword evidence="7 8" id="KW-0472">Membrane</keyword>
<dbReference type="STRING" id="163.SAMN04487775_104221"/>
<sequence>MTKSILVSTFILLCAVILESSILSNITFIYIVPDLVLICSIYFSLLNGKIVGETTGFISGILLDFITGIPFGFNCIFRTIIGYVGGIFAKNVIISGFILPMLCVGIGTIAKTLMVNLLGLLFPNVHIYIAGIISYDFLFEFIENVLLAPFVFKFLSFFRKSLAVRSVKDSIDND</sequence>
<comment type="subcellular location">
    <subcellularLocation>
        <location evidence="1">Cell membrane</location>
        <topology evidence="1">Multi-pass membrane protein</topology>
    </subcellularLocation>
</comment>
<evidence type="ECO:0000256" key="6">
    <source>
        <dbReference type="ARBA" id="ARBA00022989"/>
    </source>
</evidence>
<evidence type="ECO:0000256" key="4">
    <source>
        <dbReference type="ARBA" id="ARBA00022692"/>
    </source>
</evidence>
<comment type="similarity">
    <text evidence="2">Belongs to the MreD family.</text>
</comment>
<reference evidence="9 10" key="1">
    <citation type="submission" date="2016-10" db="EMBL/GenBank/DDBJ databases">
        <authorList>
            <person name="de Groot N.N."/>
        </authorList>
    </citation>
    <scope>NUCLEOTIDE SEQUENCE [LARGE SCALE GENOMIC DNA]</scope>
    <source>
        <strain evidence="9 10">B25</strain>
    </source>
</reference>
<evidence type="ECO:0000256" key="2">
    <source>
        <dbReference type="ARBA" id="ARBA00007776"/>
    </source>
</evidence>
<dbReference type="Proteomes" id="UP000182360">
    <property type="component" value="Unassembled WGS sequence"/>
</dbReference>
<gene>
    <name evidence="9" type="ORF">SAMN04487977_101410</name>
</gene>
<evidence type="ECO:0000256" key="8">
    <source>
        <dbReference type="SAM" id="Phobius"/>
    </source>
</evidence>
<feature type="transmembrane region" description="Helical" evidence="8">
    <location>
        <begin position="87"/>
        <end position="110"/>
    </location>
</feature>
<dbReference type="EMBL" id="FOFU01000001">
    <property type="protein sequence ID" value="SEP78407.1"/>
    <property type="molecule type" value="Genomic_DNA"/>
</dbReference>
<feature type="transmembrane region" description="Helical" evidence="8">
    <location>
        <begin position="28"/>
        <end position="45"/>
    </location>
</feature>
<evidence type="ECO:0000256" key="1">
    <source>
        <dbReference type="ARBA" id="ARBA00004651"/>
    </source>
</evidence>
<accession>A0A1H9APL2</accession>
<dbReference type="eggNOG" id="COG2891">
    <property type="taxonomic scope" value="Bacteria"/>
</dbReference>
<evidence type="ECO:0000256" key="3">
    <source>
        <dbReference type="ARBA" id="ARBA00022475"/>
    </source>
</evidence>
<dbReference type="OrthoDB" id="5184389at2"/>
<keyword evidence="4 8" id="KW-0812">Transmembrane</keyword>
<name>A0A1H9APL2_9SPIR</name>
<dbReference type="GO" id="GO:0005886">
    <property type="term" value="C:plasma membrane"/>
    <property type="evidence" value="ECO:0007669"/>
    <property type="project" value="UniProtKB-SubCell"/>
</dbReference>
<dbReference type="GO" id="GO:0008360">
    <property type="term" value="P:regulation of cell shape"/>
    <property type="evidence" value="ECO:0007669"/>
    <property type="project" value="UniProtKB-KW"/>
</dbReference>
<dbReference type="AlphaFoldDB" id="A0A1H9APL2"/>
<dbReference type="InterPro" id="IPR007227">
    <property type="entry name" value="Cell_shape_determining_MreD"/>
</dbReference>
<evidence type="ECO:0000313" key="9">
    <source>
        <dbReference type="EMBL" id="SEP78407.1"/>
    </source>
</evidence>
<feature type="transmembrane region" description="Helical" evidence="8">
    <location>
        <begin position="57"/>
        <end position="81"/>
    </location>
</feature>